<evidence type="ECO:0000313" key="2">
    <source>
        <dbReference type="EMBL" id="NHC15244.1"/>
    </source>
</evidence>
<name>A0ABX0GWF6_9ACTN</name>
<sequence>MSADDVARRIRSAMDSWAAQAAPGLAELLAADAAARSGTHAGRPAHVPAPASHRRLPGLAALDRQLAVFEGVAPIALRATSAVEFVAASWWVRAHRQAQAARLLLVEGFAAEAEVNTRDVVEHSIALETLAAFDARDEAARFLSGLAAGPMPPSLDVLPTASTGIGTAVPYLRRIARGERFERAPEAVDEEAIVPLLLEALTTCNATFDVFLAEPVLAALANPAPSAASAAGPDQGPNAHVGPVPTSLPGHEDGPAHRR</sequence>
<gene>
    <name evidence="2" type="ORF">G9H71_15790</name>
</gene>
<feature type="compositionally biased region" description="Basic and acidic residues" evidence="1">
    <location>
        <begin position="250"/>
        <end position="259"/>
    </location>
</feature>
<organism evidence="2 3">
    <name type="scientific">Motilibacter deserti</name>
    <dbReference type="NCBI Taxonomy" id="2714956"/>
    <lineage>
        <taxon>Bacteria</taxon>
        <taxon>Bacillati</taxon>
        <taxon>Actinomycetota</taxon>
        <taxon>Actinomycetes</taxon>
        <taxon>Motilibacterales</taxon>
        <taxon>Motilibacteraceae</taxon>
        <taxon>Motilibacter</taxon>
    </lineage>
</organism>
<accession>A0ABX0GWF6</accession>
<comment type="caution">
    <text evidence="2">The sequence shown here is derived from an EMBL/GenBank/DDBJ whole genome shotgun (WGS) entry which is preliminary data.</text>
</comment>
<evidence type="ECO:0000313" key="3">
    <source>
        <dbReference type="Proteomes" id="UP000800981"/>
    </source>
</evidence>
<reference evidence="2 3" key="1">
    <citation type="submission" date="2020-03" db="EMBL/GenBank/DDBJ databases">
        <title>Two novel Motilibacter sp.</title>
        <authorList>
            <person name="Liu S."/>
        </authorList>
    </citation>
    <scope>NUCLEOTIDE SEQUENCE [LARGE SCALE GENOMIC DNA]</scope>
    <source>
        <strain evidence="2 3">E257</strain>
    </source>
</reference>
<dbReference type="Proteomes" id="UP000800981">
    <property type="component" value="Unassembled WGS sequence"/>
</dbReference>
<dbReference type="Pfam" id="PF18928">
    <property type="entry name" value="DUF5677"/>
    <property type="match status" value="1"/>
</dbReference>
<dbReference type="EMBL" id="JAANNP010000021">
    <property type="protein sequence ID" value="NHC15244.1"/>
    <property type="molecule type" value="Genomic_DNA"/>
</dbReference>
<protein>
    <submittedName>
        <fullName evidence="2">Uncharacterized protein</fullName>
    </submittedName>
</protein>
<evidence type="ECO:0000256" key="1">
    <source>
        <dbReference type="SAM" id="MobiDB-lite"/>
    </source>
</evidence>
<feature type="region of interest" description="Disordered" evidence="1">
    <location>
        <begin position="224"/>
        <end position="259"/>
    </location>
</feature>
<keyword evidence="3" id="KW-1185">Reference proteome</keyword>
<dbReference type="InterPro" id="IPR043733">
    <property type="entry name" value="DUF5677"/>
</dbReference>
<proteinExistence type="predicted"/>
<dbReference type="RefSeq" id="WP_166283527.1">
    <property type="nucleotide sequence ID" value="NZ_JAANNP010000021.1"/>
</dbReference>